<organism evidence="2 3">
    <name type="scientific">Actinidia rufa</name>
    <dbReference type="NCBI Taxonomy" id="165716"/>
    <lineage>
        <taxon>Eukaryota</taxon>
        <taxon>Viridiplantae</taxon>
        <taxon>Streptophyta</taxon>
        <taxon>Embryophyta</taxon>
        <taxon>Tracheophyta</taxon>
        <taxon>Spermatophyta</taxon>
        <taxon>Magnoliopsida</taxon>
        <taxon>eudicotyledons</taxon>
        <taxon>Gunneridae</taxon>
        <taxon>Pentapetalae</taxon>
        <taxon>asterids</taxon>
        <taxon>Ericales</taxon>
        <taxon>Actinidiaceae</taxon>
        <taxon>Actinidia</taxon>
    </lineage>
</organism>
<gene>
    <name evidence="2" type="ORF">Acr_13g0009320</name>
</gene>
<keyword evidence="3" id="KW-1185">Reference proteome</keyword>
<dbReference type="EMBL" id="BJWL01000013">
    <property type="protein sequence ID" value="GFY99532.1"/>
    <property type="molecule type" value="Genomic_DNA"/>
</dbReference>
<keyword evidence="1" id="KW-0472">Membrane</keyword>
<keyword evidence="1" id="KW-1133">Transmembrane helix</keyword>
<accession>A0A7J0FLE1</accession>
<sequence>MSSQSSYGSFERLNLGGKNVGAAMTKQCSSSGESLGCYNINIYINNNVQGVNNSVLVGSEVKMRDPGVCFSMRGVKFGKDSQETNRKRRNSSRGFLGILLVLVVAIIVLAFGS</sequence>
<proteinExistence type="predicted"/>
<dbReference type="OrthoDB" id="1627728at2759"/>
<evidence type="ECO:0000313" key="3">
    <source>
        <dbReference type="Proteomes" id="UP000585474"/>
    </source>
</evidence>
<evidence type="ECO:0000313" key="2">
    <source>
        <dbReference type="EMBL" id="GFY99532.1"/>
    </source>
</evidence>
<reference evidence="2 3" key="1">
    <citation type="submission" date="2019-07" db="EMBL/GenBank/DDBJ databases">
        <title>De Novo Assembly of kiwifruit Actinidia rufa.</title>
        <authorList>
            <person name="Sugita-Konishi S."/>
            <person name="Sato K."/>
            <person name="Mori E."/>
            <person name="Abe Y."/>
            <person name="Kisaki G."/>
            <person name="Hamano K."/>
            <person name="Suezawa K."/>
            <person name="Otani M."/>
            <person name="Fukuda T."/>
            <person name="Manabe T."/>
            <person name="Gomi K."/>
            <person name="Tabuchi M."/>
            <person name="Akimitsu K."/>
            <person name="Kataoka I."/>
        </authorList>
    </citation>
    <scope>NUCLEOTIDE SEQUENCE [LARGE SCALE GENOMIC DNA]</scope>
    <source>
        <strain evidence="3">cv. Fuchu</strain>
    </source>
</reference>
<comment type="caution">
    <text evidence="2">The sequence shown here is derived from an EMBL/GenBank/DDBJ whole genome shotgun (WGS) entry which is preliminary data.</text>
</comment>
<feature type="transmembrane region" description="Helical" evidence="1">
    <location>
        <begin position="94"/>
        <end position="112"/>
    </location>
</feature>
<dbReference type="Proteomes" id="UP000585474">
    <property type="component" value="Unassembled WGS sequence"/>
</dbReference>
<protein>
    <submittedName>
        <fullName evidence="2">Uncharacterized protein</fullName>
    </submittedName>
</protein>
<dbReference type="AlphaFoldDB" id="A0A7J0FLE1"/>
<name>A0A7J0FLE1_9ERIC</name>
<evidence type="ECO:0000256" key="1">
    <source>
        <dbReference type="SAM" id="Phobius"/>
    </source>
</evidence>
<keyword evidence="1" id="KW-0812">Transmembrane</keyword>